<accession>A0A382PT52</accession>
<feature type="domain" description="VTC" evidence="1">
    <location>
        <begin position="45"/>
        <end position="230"/>
    </location>
</feature>
<gene>
    <name evidence="2" type="ORF">METZ01_LOCUS329373</name>
</gene>
<dbReference type="InterPro" id="IPR042267">
    <property type="entry name" value="VTC_sf"/>
</dbReference>
<dbReference type="AlphaFoldDB" id="A0A382PT52"/>
<name>A0A382PT52_9ZZZZ</name>
<dbReference type="GO" id="GO:0006799">
    <property type="term" value="P:polyphosphate biosynthetic process"/>
    <property type="evidence" value="ECO:0007669"/>
    <property type="project" value="UniProtKB-ARBA"/>
</dbReference>
<dbReference type="CDD" id="cd07750">
    <property type="entry name" value="PolyPPase_VTC_like"/>
    <property type="match status" value="1"/>
</dbReference>
<dbReference type="InterPro" id="IPR018966">
    <property type="entry name" value="VTC_domain"/>
</dbReference>
<feature type="non-terminal residue" evidence="2">
    <location>
        <position position="236"/>
    </location>
</feature>
<evidence type="ECO:0000313" key="2">
    <source>
        <dbReference type="EMBL" id="SVC76519.1"/>
    </source>
</evidence>
<evidence type="ECO:0000259" key="1">
    <source>
        <dbReference type="Pfam" id="PF09359"/>
    </source>
</evidence>
<dbReference type="Pfam" id="PF09359">
    <property type="entry name" value="VTC"/>
    <property type="match status" value="1"/>
</dbReference>
<dbReference type="EMBL" id="UINC01109597">
    <property type="protein sequence ID" value="SVC76519.1"/>
    <property type="molecule type" value="Genomic_DNA"/>
</dbReference>
<dbReference type="Gene3D" id="3.20.100.30">
    <property type="entry name" value="VTC, catalytic tunnel domain"/>
    <property type="match status" value="1"/>
</dbReference>
<reference evidence="2" key="1">
    <citation type="submission" date="2018-05" db="EMBL/GenBank/DDBJ databases">
        <authorList>
            <person name="Lanie J.A."/>
            <person name="Ng W.-L."/>
            <person name="Kazmierczak K.M."/>
            <person name="Andrzejewski T.M."/>
            <person name="Davidsen T.M."/>
            <person name="Wayne K.J."/>
            <person name="Tettelin H."/>
            <person name="Glass J.I."/>
            <person name="Rusch D."/>
            <person name="Podicherti R."/>
            <person name="Tsui H.-C.T."/>
            <person name="Winkler M.E."/>
        </authorList>
    </citation>
    <scope>NUCLEOTIDE SEQUENCE</scope>
</reference>
<proteinExistence type="predicted"/>
<protein>
    <recommendedName>
        <fullName evidence="1">VTC domain-containing protein</fullName>
    </recommendedName>
</protein>
<sequence>MNTMNKPVLDNYRFERKFIIPERLTHSIEEVVKSNSALMRIIFPPRFINNIYFDNSRFKFFFENIDGVSERMKTRIRWYGNLKGKIKKPVLEFKQKHGLTGSKTSIDLPSFDLKDIYRPGFLPSLFQNSNLDMRKKDLMLSLTPSLINRYQRKYFLSFDQKFRVTLDNHLKYYPVSSPEQLSSCGLKDSLSMIMELKYSPIYQLESNNITQEFPFRVIKNSKYVRGIQIIYNLGTH</sequence>
<organism evidence="2">
    <name type="scientific">marine metagenome</name>
    <dbReference type="NCBI Taxonomy" id="408172"/>
    <lineage>
        <taxon>unclassified sequences</taxon>
        <taxon>metagenomes</taxon>
        <taxon>ecological metagenomes</taxon>
    </lineage>
</organism>